<feature type="chain" id="PRO_5016327688" description="Substrate import-associated zinc metallohydrolase lipoprotein" evidence="1">
    <location>
        <begin position="20"/>
        <end position="313"/>
    </location>
</feature>
<dbReference type="OrthoDB" id="5134860at2"/>
<feature type="signal peptide" evidence="1">
    <location>
        <begin position="1"/>
        <end position="19"/>
    </location>
</feature>
<comment type="caution">
    <text evidence="2">The sequence shown here is derived from an EMBL/GenBank/DDBJ whole genome shotgun (WGS) entry which is preliminary data.</text>
</comment>
<dbReference type="EMBL" id="QLLL01000001">
    <property type="protein sequence ID" value="RAJ11107.1"/>
    <property type="molecule type" value="Genomic_DNA"/>
</dbReference>
<evidence type="ECO:0008006" key="4">
    <source>
        <dbReference type="Google" id="ProtNLM"/>
    </source>
</evidence>
<evidence type="ECO:0000313" key="2">
    <source>
        <dbReference type="EMBL" id="RAJ11107.1"/>
    </source>
</evidence>
<proteinExistence type="predicted"/>
<sequence length="313" mass="36063">MKLYLKIFSICAVAMSMLASCEKDDTNEATTKVEFAPEVIREKWWDFRSEMHRAYLDDQVAVYLASDVDSNIVRWAGPNMNKVWKYTKATYGAYGEDGRLLVFAHGPEYLEPGGVFFATLAGYMDGTVNYRNMLVATSSVWQDTMTMMAVMTHEVSHIIEGSSYGIKGSPSAKLWGDSQFADIVIFDTFLAMGWNDWAQEVIRNGQTNGVNYPNPNRRNYWFRDWWYPLYMKYGKTQLLVKYMKSISENVHTKINWEGFKEYTEDLNLGEFVHFMSGAAGADLKAQAKIAFDWTMENEQQLINAKEDYPNIKY</sequence>
<dbReference type="AlphaFoldDB" id="A0A327RAZ9"/>
<gene>
    <name evidence="2" type="ORF">LX64_00715</name>
</gene>
<name>A0A327RAZ9_9BACT</name>
<organism evidence="2 3">
    <name type="scientific">Chitinophaga skermanii</name>
    <dbReference type="NCBI Taxonomy" id="331697"/>
    <lineage>
        <taxon>Bacteria</taxon>
        <taxon>Pseudomonadati</taxon>
        <taxon>Bacteroidota</taxon>
        <taxon>Chitinophagia</taxon>
        <taxon>Chitinophagales</taxon>
        <taxon>Chitinophagaceae</taxon>
        <taxon>Chitinophaga</taxon>
    </lineage>
</organism>
<dbReference type="Proteomes" id="UP000249547">
    <property type="component" value="Unassembled WGS sequence"/>
</dbReference>
<evidence type="ECO:0000256" key="1">
    <source>
        <dbReference type="SAM" id="SignalP"/>
    </source>
</evidence>
<keyword evidence="1" id="KW-0732">Signal</keyword>
<reference evidence="2 3" key="1">
    <citation type="submission" date="2018-06" db="EMBL/GenBank/DDBJ databases">
        <title>Genomic Encyclopedia of Archaeal and Bacterial Type Strains, Phase II (KMG-II): from individual species to whole genera.</title>
        <authorList>
            <person name="Goeker M."/>
        </authorList>
    </citation>
    <scope>NUCLEOTIDE SEQUENCE [LARGE SCALE GENOMIC DNA]</scope>
    <source>
        <strain evidence="2 3">DSM 23857</strain>
    </source>
</reference>
<protein>
    <recommendedName>
        <fullName evidence="4">Substrate import-associated zinc metallohydrolase lipoprotein</fullName>
    </recommendedName>
</protein>
<dbReference type="RefSeq" id="WP_148707178.1">
    <property type="nucleotide sequence ID" value="NZ_QLLL01000001.1"/>
</dbReference>
<keyword evidence="3" id="KW-1185">Reference proteome</keyword>
<accession>A0A327RAZ9</accession>
<evidence type="ECO:0000313" key="3">
    <source>
        <dbReference type="Proteomes" id="UP000249547"/>
    </source>
</evidence>
<dbReference type="PROSITE" id="PS51257">
    <property type="entry name" value="PROKAR_LIPOPROTEIN"/>
    <property type="match status" value="1"/>
</dbReference>